<dbReference type="PRINTS" id="PR00946">
    <property type="entry name" value="HGSCAVENGER"/>
</dbReference>
<comment type="caution">
    <text evidence="8">The sequence shown here is derived from an EMBL/GenBank/DDBJ whole genome shotgun (WGS) entry which is preliminary data.</text>
</comment>
<keyword evidence="3" id="KW-0963">Cytoplasm</keyword>
<dbReference type="PANTHER" id="PTHR46594:SF4">
    <property type="entry name" value="P-TYPE CATION-TRANSPORTING ATPASE"/>
    <property type="match status" value="1"/>
</dbReference>
<dbReference type="PROSITE" id="PS01047">
    <property type="entry name" value="HMA_1"/>
    <property type="match status" value="1"/>
</dbReference>
<dbReference type="InterPro" id="IPR006121">
    <property type="entry name" value="HMA_dom"/>
</dbReference>
<evidence type="ECO:0000259" key="7">
    <source>
        <dbReference type="PROSITE" id="PS50846"/>
    </source>
</evidence>
<evidence type="ECO:0000256" key="1">
    <source>
        <dbReference type="ARBA" id="ARBA00004496"/>
    </source>
</evidence>
<evidence type="ECO:0000256" key="5">
    <source>
        <dbReference type="ARBA" id="ARBA00023008"/>
    </source>
</evidence>
<dbReference type="SUPFAM" id="SSF55008">
    <property type="entry name" value="HMA, heavy metal-associated domain"/>
    <property type="match status" value="1"/>
</dbReference>
<dbReference type="GO" id="GO:0005507">
    <property type="term" value="F:copper ion binding"/>
    <property type="evidence" value="ECO:0007669"/>
    <property type="project" value="InterPro"/>
</dbReference>
<dbReference type="InterPro" id="IPR017969">
    <property type="entry name" value="Heavy-metal-associated_CS"/>
</dbReference>
<dbReference type="InterPro" id="IPR006122">
    <property type="entry name" value="HMA_Cu_ion-bd"/>
</dbReference>
<dbReference type="Gene3D" id="3.30.70.100">
    <property type="match status" value="1"/>
</dbReference>
<accession>A0A2U1JZ36</accession>
<evidence type="ECO:0000256" key="4">
    <source>
        <dbReference type="ARBA" id="ARBA00022723"/>
    </source>
</evidence>
<dbReference type="NCBIfam" id="TIGR00003">
    <property type="entry name" value="copper ion binding protein"/>
    <property type="match status" value="1"/>
</dbReference>
<reference evidence="8 9" key="1">
    <citation type="submission" date="2018-04" db="EMBL/GenBank/DDBJ databases">
        <title>Camelliibacillus theae gen. nov., sp. nov., isolated from Pu'er tea.</title>
        <authorList>
            <person name="Niu L."/>
        </authorList>
    </citation>
    <scope>NUCLEOTIDE SEQUENCE [LARGE SCALE GENOMIC DNA]</scope>
    <source>
        <strain evidence="8 9">T8</strain>
    </source>
</reference>
<dbReference type="OrthoDB" id="9813965at2"/>
<dbReference type="InterPro" id="IPR049740">
    <property type="entry name" value="CopZ"/>
</dbReference>
<evidence type="ECO:0000256" key="2">
    <source>
        <dbReference type="ARBA" id="ARBA00015313"/>
    </source>
</evidence>
<organism evidence="8 9">
    <name type="scientific">Pueribacillus theae</name>
    <dbReference type="NCBI Taxonomy" id="2171751"/>
    <lineage>
        <taxon>Bacteria</taxon>
        <taxon>Bacillati</taxon>
        <taxon>Bacillota</taxon>
        <taxon>Bacilli</taxon>
        <taxon>Bacillales</taxon>
        <taxon>Bacillaceae</taxon>
        <taxon>Pueribacillus</taxon>
    </lineage>
</organism>
<dbReference type="NCBIfam" id="NF033795">
    <property type="entry name" value="chaper_CopZ_Bs"/>
    <property type="match status" value="1"/>
</dbReference>
<dbReference type="InterPro" id="IPR001802">
    <property type="entry name" value="MerP/CopZ"/>
</dbReference>
<name>A0A2U1JZ36_9BACI</name>
<keyword evidence="4" id="KW-0479">Metal-binding</keyword>
<dbReference type="Proteomes" id="UP000245998">
    <property type="component" value="Unassembled WGS sequence"/>
</dbReference>
<evidence type="ECO:0000256" key="3">
    <source>
        <dbReference type="ARBA" id="ARBA00022490"/>
    </source>
</evidence>
<dbReference type="InterPro" id="IPR036163">
    <property type="entry name" value="HMA_dom_sf"/>
</dbReference>
<evidence type="ECO:0000256" key="6">
    <source>
        <dbReference type="ARBA" id="ARBA00023186"/>
    </source>
</evidence>
<gene>
    <name evidence="8" type="ORF">DCC39_11720</name>
</gene>
<dbReference type="FunFam" id="3.30.70.100:FF:000005">
    <property type="entry name" value="Copper-exporting P-type ATPase A"/>
    <property type="match status" value="1"/>
</dbReference>
<dbReference type="GO" id="GO:0005737">
    <property type="term" value="C:cytoplasm"/>
    <property type="evidence" value="ECO:0007669"/>
    <property type="project" value="UniProtKB-SubCell"/>
</dbReference>
<dbReference type="Pfam" id="PF00403">
    <property type="entry name" value="HMA"/>
    <property type="match status" value="1"/>
</dbReference>
<dbReference type="AlphaFoldDB" id="A0A2U1JZ36"/>
<evidence type="ECO:0000313" key="8">
    <source>
        <dbReference type="EMBL" id="PWA10058.1"/>
    </source>
</evidence>
<sequence>MTENITIKIQGMTCDHCKAAVEQALNEIDGVHSAEVNLKNGTATVTYDANKVDIDHFTESIDEAGYEFVGQV</sequence>
<dbReference type="PROSITE" id="PS50846">
    <property type="entry name" value="HMA_2"/>
    <property type="match status" value="1"/>
</dbReference>
<keyword evidence="6" id="KW-0143">Chaperone</keyword>
<dbReference type="CDD" id="cd00371">
    <property type="entry name" value="HMA"/>
    <property type="match status" value="1"/>
</dbReference>
<dbReference type="RefSeq" id="WP_116555092.1">
    <property type="nucleotide sequence ID" value="NZ_QCZG01000024.1"/>
</dbReference>
<dbReference type="EMBL" id="QCZG01000024">
    <property type="protein sequence ID" value="PWA10058.1"/>
    <property type="molecule type" value="Genomic_DNA"/>
</dbReference>
<comment type="subcellular location">
    <subcellularLocation>
        <location evidence="1">Cytoplasm</location>
    </subcellularLocation>
</comment>
<proteinExistence type="predicted"/>
<keyword evidence="5" id="KW-0186">Copper</keyword>
<feature type="domain" description="HMA" evidence="7">
    <location>
        <begin position="3"/>
        <end position="69"/>
    </location>
</feature>
<evidence type="ECO:0000313" key="9">
    <source>
        <dbReference type="Proteomes" id="UP000245998"/>
    </source>
</evidence>
<keyword evidence="9" id="KW-1185">Reference proteome</keyword>
<protein>
    <recommendedName>
        <fullName evidence="2">Copper chaperone CopZ</fullName>
    </recommendedName>
</protein>
<dbReference type="PANTHER" id="PTHR46594">
    <property type="entry name" value="P-TYPE CATION-TRANSPORTING ATPASE"/>
    <property type="match status" value="1"/>
</dbReference>